<organism evidence="2 3">
    <name type="scientific">Streptomyces tanashiensis</name>
    <dbReference type="NCBI Taxonomy" id="67367"/>
    <lineage>
        <taxon>Bacteria</taxon>
        <taxon>Bacillati</taxon>
        <taxon>Actinomycetota</taxon>
        <taxon>Actinomycetes</taxon>
        <taxon>Kitasatosporales</taxon>
        <taxon>Streptomycetaceae</taxon>
        <taxon>Streptomyces</taxon>
    </lineage>
</organism>
<dbReference type="RefSeq" id="WP_190107185.1">
    <property type="nucleotide sequence ID" value="NZ_BMUH01000022.1"/>
</dbReference>
<dbReference type="InterPro" id="IPR006311">
    <property type="entry name" value="TAT_signal"/>
</dbReference>
<dbReference type="EMBL" id="CP084204">
    <property type="protein sequence ID" value="UZX22599.1"/>
    <property type="molecule type" value="Genomic_DNA"/>
</dbReference>
<evidence type="ECO:0000313" key="3">
    <source>
        <dbReference type="Proteomes" id="UP001164506"/>
    </source>
</evidence>
<evidence type="ECO:0008006" key="4">
    <source>
        <dbReference type="Google" id="ProtNLM"/>
    </source>
</evidence>
<evidence type="ECO:0000256" key="1">
    <source>
        <dbReference type="SAM" id="SignalP"/>
    </source>
</evidence>
<dbReference type="GeneID" id="95601461"/>
<dbReference type="Proteomes" id="UP001164506">
    <property type="component" value="Chromosome"/>
</dbReference>
<feature type="chain" id="PRO_5045071791" description="Secreted protein" evidence="1">
    <location>
        <begin position="37"/>
        <end position="261"/>
    </location>
</feature>
<sequence length="261" mass="27627">MNPTDLTRRRALVTAAGATAAASLASTGLLATPAAAAPRPPVPPPAGSDALFENDELKAAIRRAEARQRRFATGRPSANGWEMQKAVDVGGDIITRPVVGTGLTVAVRAGDPATLLIHVIRRFHYEVEALGRAGEPDQLEGWVPPANVRDGRLPESNQASGTAVVIRPGSYPRGVRGGFTAGQVLVIRDILADTEGLVRWGGDERRPYEGLFHLAARPGDARPALVAGRLRAWEETPGQGAGVIPDVTAPARRRRAARYGR</sequence>
<gene>
    <name evidence="2" type="ORF">LDH80_18460</name>
</gene>
<name>A0ABY6R0V0_9ACTN</name>
<accession>A0ABY6R0V0</accession>
<evidence type="ECO:0000313" key="2">
    <source>
        <dbReference type="EMBL" id="UZX22599.1"/>
    </source>
</evidence>
<keyword evidence="3" id="KW-1185">Reference proteome</keyword>
<protein>
    <recommendedName>
        <fullName evidence="4">Secreted protein</fullName>
    </recommendedName>
</protein>
<dbReference type="PROSITE" id="PS51318">
    <property type="entry name" value="TAT"/>
    <property type="match status" value="1"/>
</dbReference>
<proteinExistence type="predicted"/>
<reference evidence="2" key="1">
    <citation type="submission" date="2021-09" db="EMBL/GenBank/DDBJ databases">
        <title>Complete genome sequence and metabolic characterization of Streptomyces tanashiensis DSM 731 the producer of antibacterial Kalafungin and diverse secondary metabolites.</title>
        <authorList>
            <person name="Abbasi M.N."/>
            <person name="Anwar M.N."/>
            <person name="Alam K."/>
            <person name="Shoaib M."/>
            <person name="Lin Z."/>
            <person name="Hayat M."/>
            <person name="Ali M.I."/>
            <person name="Malik H.M.T."/>
            <person name="Ahmed I."/>
            <person name="Li A."/>
            <person name="Hailong Wang H."/>
            <person name="Zhang Y."/>
        </authorList>
    </citation>
    <scope>NUCLEOTIDE SEQUENCE</scope>
    <source>
        <strain evidence="2">Kala</strain>
    </source>
</reference>
<keyword evidence="1" id="KW-0732">Signal</keyword>
<feature type="signal peptide" evidence="1">
    <location>
        <begin position="1"/>
        <end position="36"/>
    </location>
</feature>